<evidence type="ECO:0000313" key="11">
    <source>
        <dbReference type="Proteomes" id="UP000076447"/>
    </source>
</evidence>
<keyword evidence="3" id="KW-1003">Cell membrane</keyword>
<reference evidence="10 11" key="1">
    <citation type="submission" date="2016-01" db="EMBL/GenBank/DDBJ databases">
        <title>Genome sequence of Oerskovia enterophila VJag, an agar and cellulose degrading bacterium.</title>
        <authorList>
            <person name="Poehlein A."/>
            <person name="Jag V."/>
            <person name="Bengelsdorf F."/>
            <person name="Duerre P."/>
            <person name="Daniel R."/>
        </authorList>
    </citation>
    <scope>NUCLEOTIDE SEQUENCE [LARGE SCALE GENOMIC DNA]</scope>
    <source>
        <strain evidence="10 11">VJag</strain>
    </source>
</reference>
<comment type="subcellular location">
    <subcellularLocation>
        <location evidence="1">Cell inner membrane</location>
        <topology evidence="1">Multi-pass membrane protein</topology>
    </subcellularLocation>
</comment>
<evidence type="ECO:0000256" key="7">
    <source>
        <dbReference type="SAM" id="MobiDB-lite"/>
    </source>
</evidence>
<evidence type="ECO:0000256" key="4">
    <source>
        <dbReference type="ARBA" id="ARBA00022692"/>
    </source>
</evidence>
<dbReference type="STRING" id="43678.OJAG_35950"/>
<keyword evidence="5 8" id="KW-1133">Transmembrane helix</keyword>
<feature type="transmembrane region" description="Helical" evidence="8">
    <location>
        <begin position="150"/>
        <end position="172"/>
    </location>
</feature>
<feature type="compositionally biased region" description="Basic and acidic residues" evidence="7">
    <location>
        <begin position="212"/>
        <end position="222"/>
    </location>
</feature>
<organism evidence="10 11">
    <name type="scientific">Oerskovia enterophila</name>
    <dbReference type="NCBI Taxonomy" id="43678"/>
    <lineage>
        <taxon>Bacteria</taxon>
        <taxon>Bacillati</taxon>
        <taxon>Actinomycetota</taxon>
        <taxon>Actinomycetes</taxon>
        <taxon>Micrococcales</taxon>
        <taxon>Cellulomonadaceae</taxon>
        <taxon>Oerskovia</taxon>
    </lineage>
</organism>
<dbReference type="PANTHER" id="PTHR23513:SF9">
    <property type="entry name" value="ENTEROBACTIN EXPORTER ENTS"/>
    <property type="match status" value="1"/>
</dbReference>
<feature type="transmembrane region" description="Helical" evidence="8">
    <location>
        <begin position="295"/>
        <end position="315"/>
    </location>
</feature>
<keyword evidence="4 8" id="KW-0812">Transmembrane</keyword>
<feature type="transmembrane region" description="Helical" evidence="8">
    <location>
        <begin position="399"/>
        <end position="419"/>
    </location>
</feature>
<dbReference type="PATRIC" id="fig|43678.3.peg.3760"/>
<gene>
    <name evidence="10" type="primary">entS_3</name>
    <name evidence="10" type="ORF">OJAG_35950</name>
</gene>
<dbReference type="PANTHER" id="PTHR23513">
    <property type="entry name" value="INTEGRAL MEMBRANE EFFLUX PROTEIN-RELATED"/>
    <property type="match status" value="1"/>
</dbReference>
<feature type="transmembrane region" description="Helical" evidence="8">
    <location>
        <begin position="53"/>
        <end position="73"/>
    </location>
</feature>
<dbReference type="InterPro" id="IPR010290">
    <property type="entry name" value="TM_effector"/>
</dbReference>
<dbReference type="PROSITE" id="PS50850">
    <property type="entry name" value="MFS"/>
    <property type="match status" value="1"/>
</dbReference>
<feature type="transmembrane region" description="Helical" evidence="8">
    <location>
        <begin position="322"/>
        <end position="346"/>
    </location>
</feature>
<accession>A0A163Q3A5</accession>
<dbReference type="GO" id="GO:0022857">
    <property type="term" value="F:transmembrane transporter activity"/>
    <property type="evidence" value="ECO:0007669"/>
    <property type="project" value="InterPro"/>
</dbReference>
<dbReference type="Proteomes" id="UP000076447">
    <property type="component" value="Unassembled WGS sequence"/>
</dbReference>
<evidence type="ECO:0000313" key="10">
    <source>
        <dbReference type="EMBL" id="KZM33756.1"/>
    </source>
</evidence>
<dbReference type="RefSeq" id="WP_068710018.1">
    <property type="nucleotide sequence ID" value="NZ_LRIE01000084.1"/>
</dbReference>
<feature type="transmembrane region" description="Helical" evidence="8">
    <location>
        <begin position="358"/>
        <end position="379"/>
    </location>
</feature>
<dbReference type="OrthoDB" id="5494559at2"/>
<evidence type="ECO:0000256" key="8">
    <source>
        <dbReference type="SAM" id="Phobius"/>
    </source>
</evidence>
<feature type="region of interest" description="Disordered" evidence="7">
    <location>
        <begin position="211"/>
        <end position="234"/>
    </location>
</feature>
<dbReference type="CDD" id="cd06173">
    <property type="entry name" value="MFS_MefA_like"/>
    <property type="match status" value="1"/>
</dbReference>
<evidence type="ECO:0000256" key="5">
    <source>
        <dbReference type="ARBA" id="ARBA00022989"/>
    </source>
</evidence>
<feature type="transmembrane region" description="Helical" evidence="8">
    <location>
        <begin position="23"/>
        <end position="47"/>
    </location>
</feature>
<feature type="domain" description="Major facilitator superfamily (MFS) profile" evidence="9">
    <location>
        <begin position="254"/>
        <end position="459"/>
    </location>
</feature>
<comment type="caution">
    <text evidence="10">The sequence shown here is derived from an EMBL/GenBank/DDBJ whole genome shotgun (WGS) entry which is preliminary data.</text>
</comment>
<dbReference type="GO" id="GO:0005886">
    <property type="term" value="C:plasma membrane"/>
    <property type="evidence" value="ECO:0007669"/>
    <property type="project" value="UniProtKB-SubCell"/>
</dbReference>
<proteinExistence type="predicted"/>
<dbReference type="SUPFAM" id="SSF103473">
    <property type="entry name" value="MFS general substrate transporter"/>
    <property type="match status" value="1"/>
</dbReference>
<evidence type="ECO:0000256" key="1">
    <source>
        <dbReference type="ARBA" id="ARBA00004429"/>
    </source>
</evidence>
<feature type="transmembrane region" description="Helical" evidence="8">
    <location>
        <begin position="263"/>
        <end position="289"/>
    </location>
</feature>
<evidence type="ECO:0000256" key="6">
    <source>
        <dbReference type="ARBA" id="ARBA00023136"/>
    </source>
</evidence>
<dbReference type="Gene3D" id="1.20.1250.20">
    <property type="entry name" value="MFS general substrate transporter like domains"/>
    <property type="match status" value="1"/>
</dbReference>
<dbReference type="EMBL" id="LRIE01000084">
    <property type="protein sequence ID" value="KZM33756.1"/>
    <property type="molecule type" value="Genomic_DNA"/>
</dbReference>
<dbReference type="InterPro" id="IPR020846">
    <property type="entry name" value="MFS_dom"/>
</dbReference>
<feature type="transmembrane region" description="Helical" evidence="8">
    <location>
        <begin position="425"/>
        <end position="443"/>
    </location>
</feature>
<dbReference type="AlphaFoldDB" id="A0A163Q3A5"/>
<feature type="transmembrane region" description="Helical" evidence="8">
    <location>
        <begin position="85"/>
        <end position="106"/>
    </location>
</feature>
<evidence type="ECO:0000256" key="3">
    <source>
        <dbReference type="ARBA" id="ARBA00022475"/>
    </source>
</evidence>
<evidence type="ECO:0000259" key="9">
    <source>
        <dbReference type="PROSITE" id="PS50850"/>
    </source>
</evidence>
<name>A0A163Q3A5_9CELL</name>
<dbReference type="InterPro" id="IPR036259">
    <property type="entry name" value="MFS_trans_sf"/>
</dbReference>
<keyword evidence="2" id="KW-0813">Transport</keyword>
<evidence type="ECO:0000256" key="2">
    <source>
        <dbReference type="ARBA" id="ARBA00022448"/>
    </source>
</evidence>
<protein>
    <submittedName>
        <fullName evidence="10">Enterobactin exporter EntS</fullName>
    </submittedName>
</protein>
<keyword evidence="6 8" id="KW-0472">Membrane</keyword>
<sequence>MPRLDGILADTTPLRVSPPFRRLWWGLGVSNLGSQLTVVAVGLQVYALTGSTLAVGVLGIFALVPLVALGLYGGALVDAYDRRKVALLASWALWGVTGLLALQAWLDVGSVGVLYGLVALQSAAFAINNPARSAIIPRLVEPRLLPAANALQTISWSIALTVGPLLGAFLVALWGYGIAYSIDVVLFAAALWAVWRLPSIPPVLSPEGTLSELDRAPHRGTSDDVAGGEAGDPAAPRRKVVGISSVVDGLRYLATRPNVRTTFLVDLAAMILAFPRVLLPAVGVLFIGGGETTTGVLSAAFAVGAVLAGVFSGALSRVRWQGLVIAWAITAWGLSIAAFGAVLLLVGSTDPPQVLVGGLAAACIALALAGASDAVSAVFRQTILQTATPDDMRGRLQGVFIVVVAGGPRLGEVVLGAQASWFGEAWAAVAGGLACIVVVWLILRTQPRFLRYDALHPEP</sequence>
<dbReference type="Pfam" id="PF05977">
    <property type="entry name" value="MFS_3"/>
    <property type="match status" value="1"/>
</dbReference>